<evidence type="ECO:0000313" key="3">
    <source>
        <dbReference type="Proteomes" id="UP000299102"/>
    </source>
</evidence>
<dbReference type="InterPro" id="IPR041577">
    <property type="entry name" value="RT_RNaseH_2"/>
</dbReference>
<dbReference type="AlphaFoldDB" id="A0A4C1VD78"/>
<evidence type="ECO:0000259" key="1">
    <source>
        <dbReference type="Pfam" id="PF17919"/>
    </source>
</evidence>
<accession>A0A4C1VD78</accession>
<dbReference type="Pfam" id="PF17919">
    <property type="entry name" value="RT_RNaseH_2"/>
    <property type="match status" value="1"/>
</dbReference>
<dbReference type="GO" id="GO:0071897">
    <property type="term" value="P:DNA biosynthetic process"/>
    <property type="evidence" value="ECO:0007669"/>
    <property type="project" value="UniProtKB-ARBA"/>
</dbReference>
<dbReference type="EMBL" id="BGZK01000328">
    <property type="protein sequence ID" value="GBP37088.1"/>
    <property type="molecule type" value="Genomic_DNA"/>
</dbReference>
<evidence type="ECO:0000313" key="2">
    <source>
        <dbReference type="EMBL" id="GBP37088.1"/>
    </source>
</evidence>
<gene>
    <name evidence="2" type="ORF">EVAR_19217_1</name>
</gene>
<dbReference type="InterPro" id="IPR043502">
    <property type="entry name" value="DNA/RNA_pol_sf"/>
</dbReference>
<name>A0A4C1VD78_EUMVA</name>
<proteinExistence type="predicted"/>
<protein>
    <recommendedName>
        <fullName evidence="1">Reverse transcriptase/retrotransposon-derived protein RNase H-like domain-containing protein</fullName>
    </recommendedName>
</protein>
<dbReference type="Proteomes" id="UP000299102">
    <property type="component" value="Unassembled WGS sequence"/>
</dbReference>
<keyword evidence="3" id="KW-1185">Reference proteome</keyword>
<dbReference type="OrthoDB" id="425619at2759"/>
<dbReference type="SUPFAM" id="SSF56672">
    <property type="entry name" value="DNA/RNA polymerases"/>
    <property type="match status" value="1"/>
</dbReference>
<reference evidence="2 3" key="1">
    <citation type="journal article" date="2019" name="Commun. Biol.">
        <title>The bagworm genome reveals a unique fibroin gene that provides high tensile strength.</title>
        <authorList>
            <person name="Kono N."/>
            <person name="Nakamura H."/>
            <person name="Ohtoshi R."/>
            <person name="Tomita M."/>
            <person name="Numata K."/>
            <person name="Arakawa K."/>
        </authorList>
    </citation>
    <scope>NUCLEOTIDE SEQUENCE [LARGE SCALE GENOMIC DNA]</scope>
</reference>
<sequence length="95" mass="10696">MQPIPDSHAKEAMEVTALGYEVSEGGVKPSKKKLDAVLELKIDDREKFEFIPRGKTLGASLMQGEKELREMYPVAYASQKLSNLEKTYSTTEREC</sequence>
<comment type="caution">
    <text evidence="2">The sequence shown here is derived from an EMBL/GenBank/DDBJ whole genome shotgun (WGS) entry which is preliminary data.</text>
</comment>
<feature type="domain" description="Reverse transcriptase/retrotransposon-derived protein RNase H-like" evidence="1">
    <location>
        <begin position="56"/>
        <end position="95"/>
    </location>
</feature>
<organism evidence="2 3">
    <name type="scientific">Eumeta variegata</name>
    <name type="common">Bagworm moth</name>
    <name type="synonym">Eumeta japonica</name>
    <dbReference type="NCBI Taxonomy" id="151549"/>
    <lineage>
        <taxon>Eukaryota</taxon>
        <taxon>Metazoa</taxon>
        <taxon>Ecdysozoa</taxon>
        <taxon>Arthropoda</taxon>
        <taxon>Hexapoda</taxon>
        <taxon>Insecta</taxon>
        <taxon>Pterygota</taxon>
        <taxon>Neoptera</taxon>
        <taxon>Endopterygota</taxon>
        <taxon>Lepidoptera</taxon>
        <taxon>Glossata</taxon>
        <taxon>Ditrysia</taxon>
        <taxon>Tineoidea</taxon>
        <taxon>Psychidae</taxon>
        <taxon>Oiketicinae</taxon>
        <taxon>Eumeta</taxon>
    </lineage>
</organism>